<accession>A0A2T0V447</accession>
<gene>
    <name evidence="2" type="ORF">B0H98_104246</name>
</gene>
<comment type="caution">
    <text evidence="2">The sequence shown here is derived from an EMBL/GenBank/DDBJ whole genome shotgun (WGS) entry which is preliminary data.</text>
</comment>
<keyword evidence="3" id="KW-1185">Reference proteome</keyword>
<evidence type="ECO:0000313" key="3">
    <source>
        <dbReference type="Proteomes" id="UP000237647"/>
    </source>
</evidence>
<name>A0A2T0V447_9GAMM</name>
<organism evidence="2 3">
    <name type="scientific">Vreelandella songnenensis</name>
    <dbReference type="NCBI Taxonomy" id="1176243"/>
    <lineage>
        <taxon>Bacteria</taxon>
        <taxon>Pseudomonadati</taxon>
        <taxon>Pseudomonadota</taxon>
        <taxon>Gammaproteobacteria</taxon>
        <taxon>Oceanospirillales</taxon>
        <taxon>Halomonadaceae</taxon>
        <taxon>Vreelandella</taxon>
    </lineage>
</organism>
<proteinExistence type="predicted"/>
<dbReference type="Pfam" id="PF10116">
    <property type="entry name" value="Host_attach"/>
    <property type="match status" value="1"/>
</dbReference>
<feature type="region of interest" description="Disordered" evidence="1">
    <location>
        <begin position="40"/>
        <end position="70"/>
    </location>
</feature>
<evidence type="ECO:0000256" key="1">
    <source>
        <dbReference type="SAM" id="MobiDB-lite"/>
    </source>
</evidence>
<dbReference type="AlphaFoldDB" id="A0A2T0V447"/>
<protein>
    <submittedName>
        <fullName evidence="2">Protein required for attachment to host cells</fullName>
    </submittedName>
</protein>
<dbReference type="Proteomes" id="UP000237647">
    <property type="component" value="Unassembled WGS sequence"/>
</dbReference>
<sequence>MMTTYIVVADAARARIFTRDSLHLKEKQSLVHAEGRMHEGDLITDSPGADVHESTSSTSRSSAEGGTALKHENEMFAKEVTQCLYDARVSNSMEKLIMVAPPKFLGLLREKLDGPTQKLVIHTLSKDLSKASLEDIQEAVSDLR</sequence>
<dbReference type="InterPro" id="IPR019291">
    <property type="entry name" value="Host_attachment_protein"/>
</dbReference>
<evidence type="ECO:0000313" key="2">
    <source>
        <dbReference type="EMBL" id="PRY64942.1"/>
    </source>
</evidence>
<reference evidence="2 3" key="1">
    <citation type="submission" date="2018-03" db="EMBL/GenBank/DDBJ databases">
        <title>Genomic Encyclopedia of Type Strains, Phase III (KMG-III): the genomes of soil and plant-associated and newly described type strains.</title>
        <authorList>
            <person name="Whitman W."/>
        </authorList>
    </citation>
    <scope>NUCLEOTIDE SEQUENCE [LARGE SCALE GENOMIC DNA]</scope>
    <source>
        <strain evidence="2 3">CGMCC 1.12152</strain>
    </source>
</reference>
<dbReference type="EMBL" id="PVTK01000004">
    <property type="protein sequence ID" value="PRY64942.1"/>
    <property type="molecule type" value="Genomic_DNA"/>
</dbReference>